<evidence type="ECO:0000259" key="8">
    <source>
        <dbReference type="Pfam" id="PF05193"/>
    </source>
</evidence>
<accession>A0A1W1DIZ9</accession>
<proteinExistence type="inferred from homology"/>
<dbReference type="PROSITE" id="PS00143">
    <property type="entry name" value="INSULINASE"/>
    <property type="match status" value="1"/>
</dbReference>
<dbReference type="PANTHER" id="PTHR43690:SF17">
    <property type="entry name" value="PROTEIN YHJJ"/>
    <property type="match status" value="1"/>
</dbReference>
<evidence type="ECO:0000256" key="1">
    <source>
        <dbReference type="ARBA" id="ARBA00007261"/>
    </source>
</evidence>
<organism evidence="9">
    <name type="scientific">hydrothermal vent metagenome</name>
    <dbReference type="NCBI Taxonomy" id="652676"/>
    <lineage>
        <taxon>unclassified sequences</taxon>
        <taxon>metagenomes</taxon>
        <taxon>ecological metagenomes</taxon>
    </lineage>
</organism>
<evidence type="ECO:0000259" key="7">
    <source>
        <dbReference type="Pfam" id="PF00675"/>
    </source>
</evidence>
<dbReference type="GO" id="GO:0046872">
    <property type="term" value="F:metal ion binding"/>
    <property type="evidence" value="ECO:0007669"/>
    <property type="project" value="UniProtKB-KW"/>
</dbReference>
<dbReference type="SUPFAM" id="SSF63411">
    <property type="entry name" value="LuxS/MPP-like metallohydrolase"/>
    <property type="match status" value="2"/>
</dbReference>
<dbReference type="Pfam" id="PF05193">
    <property type="entry name" value="Peptidase_M16_C"/>
    <property type="match status" value="1"/>
</dbReference>
<feature type="domain" description="Peptidase M16 C-terminal" evidence="8">
    <location>
        <begin position="195"/>
        <end position="372"/>
    </location>
</feature>
<sequence>MKALILLFFGLFHSLFALASNHLANQGITQATLDNGLKIVVKVDQRAPVFISQLWYKVGASDESRPTTGVSHMLEHMMFKGTRTYKSGEFSQIIARNGGDENAFTSKDFTAYYQKMHKSKLELAIKMEADRMRNLTFSNRELTKERQVVIEERRMRVEDKPNSKVYENLRLISFDKKGAYHSPVIGFQQDIETYSLNDLRVWYEKYYAPNNATLVVVGDVNPVEVVALAKQYFGDYAFNPNIKPSDRTATTLKGNSKVLKLKAELPFYVLSFPAPSLKTAKDKSTPYKLEMLAYVLDNGLSKSLIRNQQIASSIGVGYRLYDKYDTLFTLSFIPANGVSNDTVLKAIKTQVDELINNPDFIQGELSRTKAQLEADFIFEQDQISTQSYYLGMLSTVGLGIDKMFTYVDNMNSISATEVSAIAKHYLNFDDANSVELIPQGVK</sequence>
<evidence type="ECO:0000256" key="2">
    <source>
        <dbReference type="ARBA" id="ARBA00022670"/>
    </source>
</evidence>
<dbReference type="InterPro" id="IPR011765">
    <property type="entry name" value="Pept_M16_N"/>
</dbReference>
<evidence type="ECO:0000256" key="5">
    <source>
        <dbReference type="ARBA" id="ARBA00022833"/>
    </source>
</evidence>
<dbReference type="InterPro" id="IPR007863">
    <property type="entry name" value="Peptidase_M16_C"/>
</dbReference>
<dbReference type="PANTHER" id="PTHR43690">
    <property type="entry name" value="NARDILYSIN"/>
    <property type="match status" value="1"/>
</dbReference>
<comment type="similarity">
    <text evidence="1">Belongs to the peptidase M16 family.</text>
</comment>
<reference evidence="9" key="1">
    <citation type="submission" date="2016-10" db="EMBL/GenBank/DDBJ databases">
        <authorList>
            <person name="de Groot N.N."/>
        </authorList>
    </citation>
    <scope>NUCLEOTIDE SEQUENCE</scope>
</reference>
<keyword evidence="5" id="KW-0862">Zinc</keyword>
<keyword evidence="6" id="KW-0482">Metalloprotease</keyword>
<feature type="domain" description="Peptidase M16 N-terminal" evidence="7">
    <location>
        <begin position="44"/>
        <end position="173"/>
    </location>
</feature>
<dbReference type="Pfam" id="PF00675">
    <property type="entry name" value="Peptidase_M16"/>
    <property type="match status" value="1"/>
</dbReference>
<evidence type="ECO:0000256" key="4">
    <source>
        <dbReference type="ARBA" id="ARBA00022801"/>
    </source>
</evidence>
<dbReference type="Gene3D" id="3.30.830.10">
    <property type="entry name" value="Metalloenzyme, LuxS/M16 peptidase-like"/>
    <property type="match status" value="2"/>
</dbReference>
<dbReference type="InterPro" id="IPR050626">
    <property type="entry name" value="Peptidase_M16"/>
</dbReference>
<evidence type="ECO:0000256" key="6">
    <source>
        <dbReference type="ARBA" id="ARBA00023049"/>
    </source>
</evidence>
<keyword evidence="3" id="KW-0479">Metal-binding</keyword>
<protein>
    <submittedName>
        <fullName evidence="9">FIG015547: peptidase, M16 family</fullName>
    </submittedName>
</protein>
<dbReference type="EMBL" id="FPHV01000058">
    <property type="protein sequence ID" value="SFV81311.1"/>
    <property type="molecule type" value="Genomic_DNA"/>
</dbReference>
<keyword evidence="4" id="KW-0378">Hydrolase</keyword>
<dbReference type="InterPro" id="IPR011249">
    <property type="entry name" value="Metalloenz_LuxS/M16"/>
</dbReference>
<keyword evidence="2" id="KW-0645">Protease</keyword>
<name>A0A1W1DIZ9_9ZZZZ</name>
<dbReference type="AlphaFoldDB" id="A0A1W1DIZ9"/>
<dbReference type="InterPro" id="IPR001431">
    <property type="entry name" value="Pept_M16_Zn_BS"/>
</dbReference>
<dbReference type="GO" id="GO:0006508">
    <property type="term" value="P:proteolysis"/>
    <property type="evidence" value="ECO:0007669"/>
    <property type="project" value="UniProtKB-KW"/>
</dbReference>
<gene>
    <name evidence="9" type="ORF">MNB_SUP05-6-795</name>
</gene>
<evidence type="ECO:0000313" key="9">
    <source>
        <dbReference type="EMBL" id="SFV81311.1"/>
    </source>
</evidence>
<dbReference type="GO" id="GO:0004222">
    <property type="term" value="F:metalloendopeptidase activity"/>
    <property type="evidence" value="ECO:0007669"/>
    <property type="project" value="InterPro"/>
</dbReference>
<evidence type="ECO:0000256" key="3">
    <source>
        <dbReference type="ARBA" id="ARBA00022723"/>
    </source>
</evidence>